<dbReference type="PANTHER" id="PTHR23028">
    <property type="entry name" value="ACETYLTRANSFERASE"/>
    <property type="match status" value="1"/>
</dbReference>
<dbReference type="AlphaFoldDB" id="A0A8H3FKY1"/>
<evidence type="ECO:0000256" key="1">
    <source>
        <dbReference type="SAM" id="MobiDB-lite"/>
    </source>
</evidence>
<evidence type="ECO:0008006" key="5">
    <source>
        <dbReference type="Google" id="ProtNLM"/>
    </source>
</evidence>
<keyword evidence="2" id="KW-0472">Membrane</keyword>
<keyword evidence="4" id="KW-1185">Reference proteome</keyword>
<gene>
    <name evidence="3" type="ORF">ALECFALPRED_003193</name>
</gene>
<feature type="transmembrane region" description="Helical" evidence="2">
    <location>
        <begin position="127"/>
        <end position="153"/>
    </location>
</feature>
<feature type="transmembrane region" description="Helical" evidence="2">
    <location>
        <begin position="30"/>
        <end position="50"/>
    </location>
</feature>
<evidence type="ECO:0000313" key="3">
    <source>
        <dbReference type="EMBL" id="CAF9925665.1"/>
    </source>
</evidence>
<proteinExistence type="predicted"/>
<name>A0A8H3FKY1_9LECA</name>
<feature type="transmembrane region" description="Helical" evidence="2">
    <location>
        <begin position="250"/>
        <end position="277"/>
    </location>
</feature>
<feature type="transmembrane region" description="Helical" evidence="2">
    <location>
        <begin position="103"/>
        <end position="121"/>
    </location>
</feature>
<reference evidence="3" key="1">
    <citation type="submission" date="2021-03" db="EMBL/GenBank/DDBJ databases">
        <authorList>
            <person name="Tagirdzhanova G."/>
        </authorList>
    </citation>
    <scope>NUCLEOTIDE SEQUENCE</scope>
</reference>
<keyword evidence="2" id="KW-1133">Transmembrane helix</keyword>
<dbReference type="PANTHER" id="PTHR23028:SF128">
    <property type="entry name" value="ACYLTRANSFERASE 3 DOMAIN-CONTAINING PROTEIN"/>
    <property type="match status" value="1"/>
</dbReference>
<dbReference type="OrthoDB" id="5405781at2759"/>
<keyword evidence="2" id="KW-0812">Transmembrane</keyword>
<feature type="transmembrane region" description="Helical" evidence="2">
    <location>
        <begin position="70"/>
        <end position="91"/>
    </location>
</feature>
<comment type="caution">
    <text evidence="3">The sequence shown here is derived from an EMBL/GenBank/DDBJ whole genome shotgun (WGS) entry which is preliminary data.</text>
</comment>
<accession>A0A8H3FKY1</accession>
<sequence>MKPIRQARNGNGNQALSGLAFSAFRRTGRLVLPATIATVISWAICQLGLFEIGRTCEAVWIRDTSPKPGPGVTGSIHLLLTNLFTTWTTGFNVYDKNQWTFPFLLKGSMLIFITLLATVRIHSNYRILVFLGLYAFSWAGGDPMLGMNIYFGALLAEISNRLPSPSMTPQRNPFIRTLTGVALLLGLHVSGYPEVSPEWTSWSQNLAQIGQFIFPGQDYWRYWTSIGAQLIALAVVISPRMQEMLSHPTFVWLGSVSLPLYLIHGPLVRSLLAWMLFGWQKPVSYFSQDENGNLTDSWQRRSFPDGWVFCIVLPVFLFILLWASHLWASWVEPWCAFTTKRIEEVMCGSGTGESAELPRTNGCYEEKGERPRSNGIQNQV</sequence>
<evidence type="ECO:0000313" key="4">
    <source>
        <dbReference type="Proteomes" id="UP000664203"/>
    </source>
</evidence>
<feature type="transmembrane region" description="Helical" evidence="2">
    <location>
        <begin position="306"/>
        <end position="331"/>
    </location>
</feature>
<dbReference type="InterPro" id="IPR050879">
    <property type="entry name" value="Acyltransferase_3"/>
</dbReference>
<feature type="transmembrane region" description="Helical" evidence="2">
    <location>
        <begin position="220"/>
        <end position="238"/>
    </location>
</feature>
<organism evidence="3 4">
    <name type="scientific">Alectoria fallacina</name>
    <dbReference type="NCBI Taxonomy" id="1903189"/>
    <lineage>
        <taxon>Eukaryota</taxon>
        <taxon>Fungi</taxon>
        <taxon>Dikarya</taxon>
        <taxon>Ascomycota</taxon>
        <taxon>Pezizomycotina</taxon>
        <taxon>Lecanoromycetes</taxon>
        <taxon>OSLEUM clade</taxon>
        <taxon>Lecanoromycetidae</taxon>
        <taxon>Lecanorales</taxon>
        <taxon>Lecanorineae</taxon>
        <taxon>Parmeliaceae</taxon>
        <taxon>Alectoria</taxon>
    </lineage>
</organism>
<feature type="transmembrane region" description="Helical" evidence="2">
    <location>
        <begin position="174"/>
        <end position="192"/>
    </location>
</feature>
<protein>
    <recommendedName>
        <fullName evidence="5">Acyltransferase 3 domain-containing protein</fullName>
    </recommendedName>
</protein>
<evidence type="ECO:0000256" key="2">
    <source>
        <dbReference type="SAM" id="Phobius"/>
    </source>
</evidence>
<dbReference type="EMBL" id="CAJPDR010000206">
    <property type="protein sequence ID" value="CAF9925665.1"/>
    <property type="molecule type" value="Genomic_DNA"/>
</dbReference>
<feature type="region of interest" description="Disordered" evidence="1">
    <location>
        <begin position="351"/>
        <end position="380"/>
    </location>
</feature>
<dbReference type="Proteomes" id="UP000664203">
    <property type="component" value="Unassembled WGS sequence"/>
</dbReference>